<dbReference type="PROSITE" id="PS50156">
    <property type="entry name" value="SSD"/>
    <property type="match status" value="1"/>
</dbReference>
<organism evidence="11 12">
    <name type="scientific">Anaerohalosphaera lusitana</name>
    <dbReference type="NCBI Taxonomy" id="1936003"/>
    <lineage>
        <taxon>Bacteria</taxon>
        <taxon>Pseudomonadati</taxon>
        <taxon>Planctomycetota</taxon>
        <taxon>Phycisphaerae</taxon>
        <taxon>Sedimentisphaerales</taxon>
        <taxon>Anaerohalosphaeraceae</taxon>
        <taxon>Anaerohalosphaera</taxon>
    </lineage>
</organism>
<keyword evidence="7 9" id="KW-1133">Transmembrane helix</keyword>
<dbReference type="GO" id="GO:0042910">
    <property type="term" value="F:xenobiotic transmembrane transporter activity"/>
    <property type="evidence" value="ECO:0007669"/>
    <property type="project" value="TreeGrafter"/>
</dbReference>
<feature type="transmembrane region" description="Helical" evidence="9">
    <location>
        <begin position="367"/>
        <end position="387"/>
    </location>
</feature>
<feature type="transmembrane region" description="Helical" evidence="9">
    <location>
        <begin position="1001"/>
        <end position="1023"/>
    </location>
</feature>
<proteinExistence type="inferred from homology"/>
<dbReference type="GO" id="GO:0009636">
    <property type="term" value="P:response to toxic substance"/>
    <property type="evidence" value="ECO:0007669"/>
    <property type="project" value="UniProtKB-ARBA"/>
</dbReference>
<feature type="transmembrane region" description="Helical" evidence="9">
    <location>
        <begin position="393"/>
        <end position="418"/>
    </location>
</feature>
<feature type="transmembrane region" description="Helical" evidence="9">
    <location>
        <begin position="439"/>
        <end position="465"/>
    </location>
</feature>
<dbReference type="Gene3D" id="3.30.70.1440">
    <property type="entry name" value="Multidrug efflux transporter AcrB pore domain"/>
    <property type="match status" value="1"/>
</dbReference>
<evidence type="ECO:0000259" key="10">
    <source>
        <dbReference type="PROSITE" id="PS50156"/>
    </source>
</evidence>
<evidence type="ECO:0000256" key="4">
    <source>
        <dbReference type="ARBA" id="ARBA00022475"/>
    </source>
</evidence>
<dbReference type="InterPro" id="IPR027463">
    <property type="entry name" value="AcrB_DN_DC_subdom"/>
</dbReference>
<evidence type="ECO:0000256" key="7">
    <source>
        <dbReference type="ARBA" id="ARBA00022989"/>
    </source>
</evidence>
<feature type="transmembrane region" description="Helical" evidence="9">
    <location>
        <begin position="471"/>
        <end position="498"/>
    </location>
</feature>
<dbReference type="Gene3D" id="3.30.70.1430">
    <property type="entry name" value="Multidrug efflux transporter AcrB pore domain"/>
    <property type="match status" value="2"/>
</dbReference>
<evidence type="ECO:0000313" key="12">
    <source>
        <dbReference type="Proteomes" id="UP000189674"/>
    </source>
</evidence>
<dbReference type="STRING" id="1936003.STSP2_03224"/>
<keyword evidence="5" id="KW-0997">Cell inner membrane</keyword>
<evidence type="ECO:0000256" key="1">
    <source>
        <dbReference type="ARBA" id="ARBA00004429"/>
    </source>
</evidence>
<dbReference type="EMBL" id="CP019791">
    <property type="protein sequence ID" value="AQT70022.1"/>
    <property type="molecule type" value="Genomic_DNA"/>
</dbReference>
<reference evidence="12" key="1">
    <citation type="submission" date="2017-02" db="EMBL/GenBank/DDBJ databases">
        <title>Comparative genomics and description of representatives of a novel lineage of planctomycetes thriving in anoxic sediments.</title>
        <authorList>
            <person name="Spring S."/>
            <person name="Bunk B."/>
            <person name="Sproer C."/>
        </authorList>
    </citation>
    <scope>NUCLEOTIDE SEQUENCE [LARGE SCALE GENOMIC DNA]</scope>
    <source>
        <strain evidence="12">ST-NAGAB-D1</strain>
    </source>
</reference>
<comment type="subcellular location">
    <subcellularLocation>
        <location evidence="1">Cell inner membrane</location>
        <topology evidence="1">Multi-pass membrane protein</topology>
    </subcellularLocation>
</comment>
<dbReference type="AlphaFoldDB" id="A0A1U9NQ12"/>
<dbReference type="Gene3D" id="3.30.70.1320">
    <property type="entry name" value="Multidrug efflux transporter AcrB pore domain like"/>
    <property type="match status" value="1"/>
</dbReference>
<dbReference type="SUPFAM" id="SSF82714">
    <property type="entry name" value="Multidrug efflux transporter AcrB TolC docking domain, DN and DC subdomains"/>
    <property type="match status" value="2"/>
</dbReference>
<evidence type="ECO:0000256" key="3">
    <source>
        <dbReference type="ARBA" id="ARBA00022448"/>
    </source>
</evidence>
<feature type="transmembrane region" description="Helical" evidence="9">
    <location>
        <begin position="892"/>
        <end position="914"/>
    </location>
</feature>
<evidence type="ECO:0000256" key="8">
    <source>
        <dbReference type="ARBA" id="ARBA00023136"/>
    </source>
</evidence>
<dbReference type="PANTHER" id="PTHR32063:SF76">
    <property type="entry name" value="EFFLUX PUMP MEMBRANE TRANSPORTER"/>
    <property type="match status" value="1"/>
</dbReference>
<protein>
    <submittedName>
        <fullName evidence="11">Efflux pump membrane transporter BepG</fullName>
    </submittedName>
</protein>
<dbReference type="RefSeq" id="WP_146663653.1">
    <property type="nucleotide sequence ID" value="NZ_CP019791.1"/>
</dbReference>
<accession>A0A1U9NQ12</accession>
<keyword evidence="3" id="KW-0813">Transport</keyword>
<dbReference type="Pfam" id="PF00873">
    <property type="entry name" value="ACR_tran"/>
    <property type="match status" value="1"/>
</dbReference>
<keyword evidence="8 9" id="KW-0472">Membrane</keyword>
<keyword evidence="6 9" id="KW-0812">Transmembrane</keyword>
<dbReference type="InterPro" id="IPR000731">
    <property type="entry name" value="SSD"/>
</dbReference>
<dbReference type="PRINTS" id="PR00702">
    <property type="entry name" value="ACRIFLAVINRP"/>
</dbReference>
<evidence type="ECO:0000256" key="2">
    <source>
        <dbReference type="ARBA" id="ARBA00010942"/>
    </source>
</evidence>
<keyword evidence="12" id="KW-1185">Reference proteome</keyword>
<dbReference type="PANTHER" id="PTHR32063">
    <property type="match status" value="1"/>
</dbReference>
<dbReference type="GO" id="GO:0015562">
    <property type="term" value="F:efflux transmembrane transporter activity"/>
    <property type="evidence" value="ECO:0007669"/>
    <property type="project" value="InterPro"/>
</dbReference>
<dbReference type="Proteomes" id="UP000189674">
    <property type="component" value="Chromosome"/>
</dbReference>
<evidence type="ECO:0000313" key="11">
    <source>
        <dbReference type="EMBL" id="AQT70022.1"/>
    </source>
</evidence>
<feature type="transmembrane region" description="Helical" evidence="9">
    <location>
        <begin position="868"/>
        <end position="885"/>
    </location>
</feature>
<gene>
    <name evidence="11" type="primary">bepG</name>
    <name evidence="11" type="ORF">STSP2_03224</name>
</gene>
<feature type="transmembrane region" description="Helical" evidence="9">
    <location>
        <begin position="968"/>
        <end position="989"/>
    </location>
</feature>
<dbReference type="Gene3D" id="1.20.1640.10">
    <property type="entry name" value="Multidrug efflux transporter AcrB transmembrane domain"/>
    <property type="match status" value="2"/>
</dbReference>
<feature type="transmembrane region" description="Helical" evidence="9">
    <location>
        <begin position="920"/>
        <end position="941"/>
    </location>
</feature>
<dbReference type="FunFam" id="1.20.1640.10:FF:000001">
    <property type="entry name" value="Efflux pump membrane transporter"/>
    <property type="match status" value="1"/>
</dbReference>
<feature type="transmembrane region" description="Helical" evidence="9">
    <location>
        <begin position="534"/>
        <end position="553"/>
    </location>
</feature>
<name>A0A1U9NQ12_9BACT</name>
<feature type="transmembrane region" description="Helical" evidence="9">
    <location>
        <begin position="341"/>
        <end position="360"/>
    </location>
</feature>
<dbReference type="NCBIfam" id="TIGR00915">
    <property type="entry name" value="2A0602"/>
    <property type="match status" value="1"/>
</dbReference>
<dbReference type="KEGG" id="alus:STSP2_03224"/>
<evidence type="ECO:0000256" key="6">
    <source>
        <dbReference type="ARBA" id="ARBA00022692"/>
    </source>
</evidence>
<evidence type="ECO:0000256" key="5">
    <source>
        <dbReference type="ARBA" id="ARBA00022519"/>
    </source>
</evidence>
<dbReference type="GO" id="GO:0005886">
    <property type="term" value="C:plasma membrane"/>
    <property type="evidence" value="ECO:0007669"/>
    <property type="project" value="UniProtKB-SubCell"/>
</dbReference>
<dbReference type="FunFam" id="3.30.70.1430:FF:000001">
    <property type="entry name" value="Efflux pump membrane transporter"/>
    <property type="match status" value="1"/>
</dbReference>
<dbReference type="SUPFAM" id="SSF82866">
    <property type="entry name" value="Multidrug efflux transporter AcrB transmembrane domain"/>
    <property type="match status" value="2"/>
</dbReference>
<dbReference type="SUPFAM" id="SSF82693">
    <property type="entry name" value="Multidrug efflux transporter AcrB pore domain, PN1, PN2, PC1 and PC2 subdomains"/>
    <property type="match status" value="4"/>
</dbReference>
<dbReference type="Gene3D" id="3.30.2090.10">
    <property type="entry name" value="Multidrug efflux transporter AcrB TolC docking domain, DN and DC subdomains"/>
    <property type="match status" value="2"/>
</dbReference>
<dbReference type="OrthoDB" id="220575at2"/>
<dbReference type="InterPro" id="IPR004764">
    <property type="entry name" value="MdtF-like"/>
</dbReference>
<dbReference type="InterPro" id="IPR001036">
    <property type="entry name" value="Acrflvin-R"/>
</dbReference>
<feature type="domain" description="SSD" evidence="10">
    <location>
        <begin position="332"/>
        <end position="496"/>
    </location>
</feature>
<sequence length="1050" mass="114243" precursor="true">MRSHIFIKRPRMAGVISILLVIAGTLALLALPVERFPEVAPPQVHVNASYPGASSVVLSDTIAAPLEEQINGVEDMIYMSSTCNNSGNYSLTVTFEVGTDLDMAMVKVQNRIQRATPRLPQEVRDQGITVNTRFSSTLGVFAISSPDGSRDTVEMGNYANAVVRNALLRVPGIGDARVYGPDYSMRVWMDSERLDALNISTEEVISAIRSQNVQASIGSIGSAPGNENFVMTYSLQATGRLNSPQQFDDIIVRSNDQGGLVRLGEVARIELGRNTYGSNAKFNGMPTVAIILTQKPETNAVETMQAVRGELDRLSKDFPEGMSYSMIYDATEYITVSIQEIVKTLMITFVLVAIVCYLFLQDWRATLIPVLTIPVSLIGTFGVLLALGLSINILTLFALVLAIGLVVDDAIVVVERVIYLMEEEDLDHRAAAFKAMKQVTPAILATTLVLLAIFIPVGFVAGITGMIYKQFAITLCVAVLLSTLNALTLSPALCAAMLRIPKEKKHGPLRWFNGLLGFSRNGYLWLSGVLSRNFSLTVVTVLIVCAFIGVLYITSQSGFLPEEDQGVLFGDILLPEGTNLARTGELMDRLEDVVAQTEGVQSCILIEGSGMMSGSGENVGMLIADLEPWDKRDRPDLNVRAIIGKIQGRLKQFPGAKINLFAPPAIMGLGMANGLDLRLQSLDENDPQELADILNDFVMNINMMPETAMAFSSYTANTPHLFLDVDRTKAQSMNVPVSRIFAALQNRLGSRYVNDVNIGTRVNQVIIQSDWEHRKDKEDIEELHVKNAAGELVPIKSLVNIDTVLKARSLTRYNLFPNADITVMLNPGISSSAAMTAIEKLSMDTLPQGYTYAWSGMSYQEKQISNQMVILVAMAFVFGYLFLVAKYESWTIPMAVIISISVAIAGALAGLKIAGLPLTIYAQLGLVLLVGLAAKNAILIVEFCKTQRESGHSILHAAAEGARERFRAVLMTAFTFILGVFPMVIATGAESGSRRAIGTTVFAGMLAAIFFGIVLVPALYVLFQTMREKVGSQTALYTESDSSVREAANE</sequence>
<evidence type="ECO:0000256" key="9">
    <source>
        <dbReference type="SAM" id="Phobius"/>
    </source>
</evidence>
<keyword evidence="4" id="KW-1003">Cell membrane</keyword>
<comment type="similarity">
    <text evidence="2">Belongs to the resistance-nodulation-cell division (RND) (TC 2.A.6) family.</text>
</comment>